<dbReference type="PANTHER" id="PTHR43514">
    <property type="entry name" value="ABC TRANSPORTER I FAMILY MEMBER 10"/>
    <property type="match status" value="1"/>
</dbReference>
<dbReference type="Gene3D" id="3.40.50.300">
    <property type="entry name" value="P-loop containing nucleotide triphosphate hydrolases"/>
    <property type="match status" value="2"/>
</dbReference>
<evidence type="ECO:0000256" key="2">
    <source>
        <dbReference type="ARBA" id="ARBA00022840"/>
    </source>
</evidence>
<evidence type="ECO:0000256" key="1">
    <source>
        <dbReference type="ARBA" id="ARBA00022741"/>
    </source>
</evidence>
<dbReference type="InterPro" id="IPR003439">
    <property type="entry name" value="ABC_transporter-like_ATP-bd"/>
</dbReference>
<dbReference type="AlphaFoldDB" id="A0A6G1GVV3"/>
<feature type="domain" description="ABC transporter" evidence="4">
    <location>
        <begin position="1"/>
        <end position="307"/>
    </location>
</feature>
<dbReference type="EMBL" id="ML977164">
    <property type="protein sequence ID" value="KAF1985086.1"/>
    <property type="molecule type" value="Genomic_DNA"/>
</dbReference>
<feature type="region of interest" description="Disordered" evidence="3">
    <location>
        <begin position="536"/>
        <end position="555"/>
    </location>
</feature>
<sequence length="808" mass="90988">MRRTNLLQYQQTLAHHARGPSSISASPPIIQIQNGTFYRQHPSDQCPTTSNPPLFPGLDFSLPSSVEKPEHWSILSNSSAARTTLLQVLRGQHLCFPPTARSYPYLGTEEIAQKDSRLRFPLHAIQYVGFDAERGGTGGSGTRGAYLSARYEARKEELDFALKDYLVGNTELNADEDLKQKPDHDLLERIIRDLNLANLMDMPVSNLSNGQTRRARIARALIGRPEILLLDGPFMGLDPVTLETLSEVLYRLASASSPRLILSLKSDDKIPEWITHLMFAESNYTVPRFGAKETVLDSLRTRFVEMVEKGPGASKSNDWVSFYDMARHLDANGYFQVLGDTNSSTSSRRVRQKTRRSMDGFVTNDAERIEAGEPLVEMEGVKIQYGEKKIVLGNWSQNVEGTEKEGLWWTIRRGERWGVFGPNGSGKTTLLSLLLADHPQSYSQPLKLFGRPRLPTPGLPPPLSMWDIQARIGLSSPELHALFPKHLSLRATLESAFAPAPLAKPSLTHLIDDKISATLRWFRRDLVGISEHTDAARNLDPNDSEWDHEFSASKKDVKDENGEVLDWRDEEMTRVSQFDMPSREGSKRGAILKAGEGRMLLRDVVRRLDAEEMHPEESVGWADDVPFGQVSFSAQRVLLFLRATIAHPDLIVLDEAFSGMDDGARERCMLWLQWGQRKVHRYVTSEREVREKALALESDISRLGRVKVEGLADRQALVVVSHRVEEVPGSVREWICLPGEVERTSPRWGRLEGPLALDPRRWDWIWGRDLAASTKKMPKLSGYGREAAFKLRSARKRKEDHGGASTAE</sequence>
<dbReference type="SMART" id="SM00382">
    <property type="entry name" value="AAA"/>
    <property type="match status" value="2"/>
</dbReference>
<dbReference type="PANTHER" id="PTHR43514:SF4">
    <property type="entry name" value="ABC TRANSPORTER I FAMILY MEMBER 10"/>
    <property type="match status" value="1"/>
</dbReference>
<keyword evidence="6" id="KW-1185">Reference proteome</keyword>
<name>A0A6G1GVV3_9PEZI</name>
<dbReference type="PROSITE" id="PS50893">
    <property type="entry name" value="ABC_TRANSPORTER_2"/>
    <property type="match status" value="1"/>
</dbReference>
<dbReference type="InterPro" id="IPR027417">
    <property type="entry name" value="P-loop_NTPase"/>
</dbReference>
<dbReference type="Proteomes" id="UP000800041">
    <property type="component" value="Unassembled WGS sequence"/>
</dbReference>
<dbReference type="SUPFAM" id="SSF52540">
    <property type="entry name" value="P-loop containing nucleoside triphosphate hydrolases"/>
    <property type="match status" value="2"/>
</dbReference>
<evidence type="ECO:0000313" key="6">
    <source>
        <dbReference type="Proteomes" id="UP000800041"/>
    </source>
</evidence>
<dbReference type="InterPro" id="IPR050334">
    <property type="entry name" value="Molybdenum_import_ModC"/>
</dbReference>
<dbReference type="GO" id="GO:0005524">
    <property type="term" value="F:ATP binding"/>
    <property type="evidence" value="ECO:0007669"/>
    <property type="project" value="UniProtKB-KW"/>
</dbReference>
<dbReference type="GO" id="GO:0005739">
    <property type="term" value="C:mitochondrion"/>
    <property type="evidence" value="ECO:0007669"/>
    <property type="project" value="TreeGrafter"/>
</dbReference>
<organism evidence="5 6">
    <name type="scientific">Aulographum hederae CBS 113979</name>
    <dbReference type="NCBI Taxonomy" id="1176131"/>
    <lineage>
        <taxon>Eukaryota</taxon>
        <taxon>Fungi</taxon>
        <taxon>Dikarya</taxon>
        <taxon>Ascomycota</taxon>
        <taxon>Pezizomycotina</taxon>
        <taxon>Dothideomycetes</taxon>
        <taxon>Pleosporomycetidae</taxon>
        <taxon>Aulographales</taxon>
        <taxon>Aulographaceae</taxon>
    </lineage>
</organism>
<accession>A0A6G1GVV3</accession>
<evidence type="ECO:0000256" key="3">
    <source>
        <dbReference type="SAM" id="MobiDB-lite"/>
    </source>
</evidence>
<keyword evidence="1" id="KW-0547">Nucleotide-binding</keyword>
<proteinExistence type="predicted"/>
<dbReference type="CDD" id="cd00267">
    <property type="entry name" value="ABC_ATPase"/>
    <property type="match status" value="1"/>
</dbReference>
<evidence type="ECO:0000259" key="4">
    <source>
        <dbReference type="PROSITE" id="PS50893"/>
    </source>
</evidence>
<feature type="compositionally biased region" description="Basic and acidic residues" evidence="3">
    <location>
        <begin position="545"/>
        <end position="555"/>
    </location>
</feature>
<reference evidence="5" key="1">
    <citation type="journal article" date="2020" name="Stud. Mycol.">
        <title>101 Dothideomycetes genomes: a test case for predicting lifestyles and emergence of pathogens.</title>
        <authorList>
            <person name="Haridas S."/>
            <person name="Albert R."/>
            <person name="Binder M."/>
            <person name="Bloem J."/>
            <person name="Labutti K."/>
            <person name="Salamov A."/>
            <person name="Andreopoulos B."/>
            <person name="Baker S."/>
            <person name="Barry K."/>
            <person name="Bills G."/>
            <person name="Bluhm B."/>
            <person name="Cannon C."/>
            <person name="Castanera R."/>
            <person name="Culley D."/>
            <person name="Daum C."/>
            <person name="Ezra D."/>
            <person name="Gonzalez J."/>
            <person name="Henrissat B."/>
            <person name="Kuo A."/>
            <person name="Liang C."/>
            <person name="Lipzen A."/>
            <person name="Lutzoni F."/>
            <person name="Magnuson J."/>
            <person name="Mondo S."/>
            <person name="Nolan M."/>
            <person name="Ohm R."/>
            <person name="Pangilinan J."/>
            <person name="Park H.-J."/>
            <person name="Ramirez L."/>
            <person name="Alfaro M."/>
            <person name="Sun H."/>
            <person name="Tritt A."/>
            <person name="Yoshinaga Y."/>
            <person name="Zwiers L.-H."/>
            <person name="Turgeon B."/>
            <person name="Goodwin S."/>
            <person name="Spatafora J."/>
            <person name="Crous P."/>
            <person name="Grigoriev I."/>
        </authorList>
    </citation>
    <scope>NUCLEOTIDE SEQUENCE</scope>
    <source>
        <strain evidence="5">CBS 113979</strain>
    </source>
</reference>
<keyword evidence="2" id="KW-0067">ATP-binding</keyword>
<dbReference type="Pfam" id="PF00005">
    <property type="entry name" value="ABC_tran"/>
    <property type="match status" value="2"/>
</dbReference>
<dbReference type="OrthoDB" id="10255969at2759"/>
<dbReference type="GO" id="GO:0016887">
    <property type="term" value="F:ATP hydrolysis activity"/>
    <property type="evidence" value="ECO:0007669"/>
    <property type="project" value="InterPro"/>
</dbReference>
<protein>
    <submittedName>
        <fullName evidence="5">P-loop containing nucleoside triphosphate hydrolase protein</fullName>
    </submittedName>
</protein>
<gene>
    <name evidence="5" type="ORF">K402DRAFT_464728</name>
</gene>
<keyword evidence="5" id="KW-0378">Hydrolase</keyword>
<evidence type="ECO:0000313" key="5">
    <source>
        <dbReference type="EMBL" id="KAF1985086.1"/>
    </source>
</evidence>
<dbReference type="InterPro" id="IPR003593">
    <property type="entry name" value="AAA+_ATPase"/>
</dbReference>